<dbReference type="AlphaFoldDB" id="A0A076LMK6"/>
<dbReference type="Proteomes" id="UP000028681">
    <property type="component" value="Chromosome"/>
</dbReference>
<dbReference type="EMBL" id="CP006664">
    <property type="protein sequence ID" value="AIJ09071.1"/>
    <property type="molecule type" value="Genomic_DNA"/>
</dbReference>
<sequence length="101" mass="11914">MEYIEQEISATSSLTKMQNTAILYFHKFIGNDKFSCYCDNPNEDFIFLADFNLLGISRDFLQKHDMILITYCLSLSESKKKEQKNSLHYYELIATYIDIVF</sequence>
<gene>
    <name evidence="1" type="ORF">ETEE_2635</name>
</gene>
<dbReference type="KEGG" id="ete:ETEE_2635"/>
<accession>A0A076LMK6</accession>
<reference evidence="1 2" key="1">
    <citation type="journal article" date="2012" name="PLoS ONE">
        <title>Edwardsiella comparative phylogenomics reveal the new intra/inter-species taxonomic relationships, virulence evolution and niche adaptation mechanisms.</title>
        <authorList>
            <person name="Yang M."/>
            <person name="Lv Y."/>
            <person name="Xiao J."/>
            <person name="Wu H."/>
            <person name="Zheng H."/>
            <person name="Liu Q."/>
            <person name="Zhang Y."/>
            <person name="Wang Q."/>
        </authorList>
    </citation>
    <scope>NUCLEOTIDE SEQUENCE [LARGE SCALE GENOMIC DNA]</scope>
    <source>
        <strain evidence="2">080813</strain>
    </source>
</reference>
<organism evidence="1 2">
    <name type="scientific">Edwardsiella anguillarum ET080813</name>
    <dbReference type="NCBI Taxonomy" id="667120"/>
    <lineage>
        <taxon>Bacteria</taxon>
        <taxon>Pseudomonadati</taxon>
        <taxon>Pseudomonadota</taxon>
        <taxon>Gammaproteobacteria</taxon>
        <taxon>Enterobacterales</taxon>
        <taxon>Hafniaceae</taxon>
        <taxon>Edwardsiella</taxon>
    </lineage>
</organism>
<evidence type="ECO:0000313" key="1">
    <source>
        <dbReference type="EMBL" id="AIJ09071.1"/>
    </source>
</evidence>
<proteinExistence type="predicted"/>
<evidence type="ECO:0000313" key="2">
    <source>
        <dbReference type="Proteomes" id="UP000028681"/>
    </source>
</evidence>
<protein>
    <submittedName>
        <fullName evidence="1">Uncharacterized protein</fullName>
    </submittedName>
</protein>
<name>A0A076LMK6_9GAMM</name>
<dbReference type="HOGENOM" id="CLU_2287049_0_0_6"/>